<organism evidence="9 10">
    <name type="scientific">Muribaculum gordoncarteri</name>
    <dbReference type="NCBI Taxonomy" id="2530390"/>
    <lineage>
        <taxon>Bacteria</taxon>
        <taxon>Pseudomonadati</taxon>
        <taxon>Bacteroidota</taxon>
        <taxon>Bacteroidia</taxon>
        <taxon>Bacteroidales</taxon>
        <taxon>Muribaculaceae</taxon>
        <taxon>Muribaculum</taxon>
    </lineage>
</organism>
<dbReference type="OrthoDB" id="1522571at2"/>
<evidence type="ECO:0000256" key="2">
    <source>
        <dbReference type="ARBA" id="ARBA00022475"/>
    </source>
</evidence>
<dbReference type="AlphaFoldDB" id="A0A4V1D1S8"/>
<evidence type="ECO:0000313" key="9">
    <source>
        <dbReference type="EMBL" id="QCD36257.1"/>
    </source>
</evidence>
<feature type="transmembrane region" description="Helical" evidence="7">
    <location>
        <begin position="335"/>
        <end position="355"/>
    </location>
</feature>
<accession>A0A4V1D1S8</accession>
<keyword evidence="10" id="KW-1185">Reference proteome</keyword>
<sequence>MTQQNDNIDNMPNQEEEIDLLELARKLWDSRRMLIRWGIAGAVIGLIVAFSIPREYTTTIKLAPEANDGKAASGGLGALASMAGISMGTGGGADAVYPQLYPDVVSSVPFVVGLFDVNLVDKEGNATTVRQYLEEDTSAPWWSAIMSLPGTVIGGVKSLFTSDDEVAEGDSINIFHLSPKENDIVLALSSRISANVDTKTSVITLSSTMQDPVVSAMLADTIAMRLREYVTEYRTNKARQDMEYAQKLNDEARDEYYKAQQRYADYTDKNQGLILRSAQTERDRLQNESSLAFNLYNQTAQQLQMAKAKVQQTTPVYTVVQPATVPLRPSKPSKVLILVGFVFLAVVAASAWILFGKDMVNSFRNKKVEEKAEPEQ</sequence>
<comment type="subcellular location">
    <subcellularLocation>
        <location evidence="1">Cell membrane</location>
        <topology evidence="1">Multi-pass membrane protein</topology>
    </subcellularLocation>
</comment>
<evidence type="ECO:0000256" key="1">
    <source>
        <dbReference type="ARBA" id="ARBA00004651"/>
    </source>
</evidence>
<feature type="domain" description="Polysaccharide chain length determinant N-terminal" evidence="8">
    <location>
        <begin position="16"/>
        <end position="73"/>
    </location>
</feature>
<evidence type="ECO:0000313" key="10">
    <source>
        <dbReference type="Proteomes" id="UP000297031"/>
    </source>
</evidence>
<dbReference type="Pfam" id="PF02706">
    <property type="entry name" value="Wzz"/>
    <property type="match status" value="1"/>
</dbReference>
<dbReference type="GO" id="GO:0004713">
    <property type="term" value="F:protein tyrosine kinase activity"/>
    <property type="evidence" value="ECO:0007669"/>
    <property type="project" value="TreeGrafter"/>
</dbReference>
<evidence type="ECO:0000256" key="6">
    <source>
        <dbReference type="SAM" id="Coils"/>
    </source>
</evidence>
<feature type="coiled-coil region" evidence="6">
    <location>
        <begin position="235"/>
        <end position="269"/>
    </location>
</feature>
<name>A0A4V1D1S8_9BACT</name>
<evidence type="ECO:0000256" key="5">
    <source>
        <dbReference type="ARBA" id="ARBA00023136"/>
    </source>
</evidence>
<keyword evidence="2" id="KW-1003">Cell membrane</keyword>
<evidence type="ECO:0000256" key="3">
    <source>
        <dbReference type="ARBA" id="ARBA00022692"/>
    </source>
</evidence>
<keyword evidence="5 7" id="KW-0472">Membrane</keyword>
<dbReference type="PANTHER" id="PTHR32309">
    <property type="entry name" value="TYROSINE-PROTEIN KINASE"/>
    <property type="match status" value="1"/>
</dbReference>
<reference evidence="9 10" key="1">
    <citation type="submission" date="2019-02" db="EMBL/GenBank/DDBJ databases">
        <title>Isolation and identification of novel species under the genus Muribaculum.</title>
        <authorList>
            <person name="Miyake S."/>
            <person name="Ding Y."/>
            <person name="Low A."/>
            <person name="Soh M."/>
            <person name="Seedorf H."/>
        </authorList>
    </citation>
    <scope>NUCLEOTIDE SEQUENCE [LARGE SCALE GENOMIC DNA]</scope>
    <source>
        <strain evidence="9 10">TLL-A4</strain>
    </source>
</reference>
<dbReference type="InterPro" id="IPR003856">
    <property type="entry name" value="LPS_length_determ_N"/>
</dbReference>
<dbReference type="GO" id="GO:0005886">
    <property type="term" value="C:plasma membrane"/>
    <property type="evidence" value="ECO:0007669"/>
    <property type="project" value="UniProtKB-SubCell"/>
</dbReference>
<dbReference type="KEGG" id="mgod:E7746_10385"/>
<keyword evidence="3 7" id="KW-0812">Transmembrane</keyword>
<dbReference type="PANTHER" id="PTHR32309:SF13">
    <property type="entry name" value="FERRIC ENTEROBACTIN TRANSPORT PROTEIN FEPE"/>
    <property type="match status" value="1"/>
</dbReference>
<dbReference type="RefSeq" id="WP_136410733.1">
    <property type="nucleotide sequence ID" value="NZ_CP039393.1"/>
</dbReference>
<dbReference type="EMBL" id="CP039393">
    <property type="protein sequence ID" value="QCD36257.1"/>
    <property type="molecule type" value="Genomic_DNA"/>
</dbReference>
<dbReference type="Proteomes" id="UP000297031">
    <property type="component" value="Chromosome"/>
</dbReference>
<keyword evidence="6" id="KW-0175">Coiled coil</keyword>
<evidence type="ECO:0000256" key="4">
    <source>
        <dbReference type="ARBA" id="ARBA00022989"/>
    </source>
</evidence>
<dbReference type="InterPro" id="IPR050445">
    <property type="entry name" value="Bact_polysacc_biosynth/exp"/>
</dbReference>
<evidence type="ECO:0000259" key="8">
    <source>
        <dbReference type="Pfam" id="PF02706"/>
    </source>
</evidence>
<protein>
    <submittedName>
        <fullName evidence="9">Chain-length determining protein</fullName>
    </submittedName>
</protein>
<evidence type="ECO:0000256" key="7">
    <source>
        <dbReference type="SAM" id="Phobius"/>
    </source>
</evidence>
<gene>
    <name evidence="9" type="ORF">E7746_10385</name>
</gene>
<feature type="transmembrane region" description="Helical" evidence="7">
    <location>
        <begin position="34"/>
        <end position="52"/>
    </location>
</feature>
<proteinExistence type="predicted"/>
<keyword evidence="4 7" id="KW-1133">Transmembrane helix</keyword>